<dbReference type="Gene3D" id="1.20.140.50">
    <property type="entry name" value="alix/aip1 like domains"/>
    <property type="match status" value="1"/>
</dbReference>
<gene>
    <name evidence="9" type="primary">BRO1_2</name>
    <name evidence="9" type="ORF">K7432_006943</name>
</gene>
<accession>A0ABR2WUF4</accession>
<keyword evidence="6" id="KW-0175">Coiled coil</keyword>
<evidence type="ECO:0000313" key="9">
    <source>
        <dbReference type="EMBL" id="KAK9765041.1"/>
    </source>
</evidence>
<evidence type="ECO:0000256" key="4">
    <source>
        <dbReference type="ARBA" id="ARBA00022753"/>
    </source>
</evidence>
<evidence type="ECO:0000259" key="8">
    <source>
        <dbReference type="PROSITE" id="PS51180"/>
    </source>
</evidence>
<dbReference type="InterPro" id="IPR025304">
    <property type="entry name" value="ALIX_V_dom"/>
</dbReference>
<dbReference type="SMART" id="SM01041">
    <property type="entry name" value="BRO1"/>
    <property type="match status" value="1"/>
</dbReference>
<evidence type="ECO:0000256" key="2">
    <source>
        <dbReference type="ARBA" id="ARBA00004496"/>
    </source>
</evidence>
<evidence type="ECO:0000256" key="1">
    <source>
        <dbReference type="ARBA" id="ARBA00004177"/>
    </source>
</evidence>
<evidence type="ECO:0000256" key="7">
    <source>
        <dbReference type="SAM" id="MobiDB-lite"/>
    </source>
</evidence>
<feature type="coiled-coil region" evidence="6">
    <location>
        <begin position="583"/>
        <end position="610"/>
    </location>
</feature>
<feature type="compositionally biased region" description="Polar residues" evidence="7">
    <location>
        <begin position="893"/>
        <end position="902"/>
    </location>
</feature>
<protein>
    <recommendedName>
        <fullName evidence="5">BRO domain-containing protein 1</fullName>
    </recommendedName>
</protein>
<keyword evidence="3" id="KW-0963">Cytoplasm</keyword>
<sequence length="902" mass="102466">MIYAPCISIPSKRTDEVDWTAPLKEYITAKYQDDPEKYLTEVNTINQLRQDMRFSGKDIAGRDVLYRYYGQLELLDLRFPINENNIKITFTWYDTFTGKSTSQFSLAYEKACTIFNMASTLSAIASSQVRSEPESMNQALNYFQASAGMFIYINENFLHAPSTDLSQDIVQILSQLMLSQAQECFIEKSIGEKKKDSLIADLANQASWSYGSIVEALNKGVAKTALSRGWYVICQTKQKYYQAVGQFHKALACEIDSKYGEMIARLSYAGIIVKEATRLIDIPASASTPLISDVEIALRNIVHITQDMITEKLALAVKNNDEVYHDTVPDVNLLPPIDKLSAVKAIPISELYGPNEIQKVIGVDIFQRLVPLSVHESSYLYSEEKSKIVLSETEQADLADNELQAALSFMQLPESLEKFKSRSSTGEHPIHTFTQITPEVKEWAKKIGQEENERNMVNHLIITMEGLQGKAKELLRGVDITLDREQRESEAMRIKFGDLWTQPPLDTLTVSFRQDIHTYRESLDKSLASDTTLISRFEAIHHYIDALREGEYSDKLKQMFHEAIVGVAESDQNDGSTSNNDIVESIIKKIEESIEKLNKFKKERREIVENLKIKVQKDDISHLLILHMKSPNTKSQLFTSELEKFKDHQNRIATTIRLQQATIQELSGLFKTLMESAEAKRVQRTWDNAETKRDEIADKLRIAANDYLDIKDGVRKSVQSYVDLNGLMLGLYNNVTTLVHDREQNRQSLILSIDQSQKERGCVSLQHIERSEHLHRDQGQLHIENALLNPVATNIYYDKVIEDLTIQANHLHINNEEDQASNTLSNLPAPAPFNQIPTRYDQADYPAGTPVLSPSPNAEQANCKPHYGLDKEQESMYYPPPQNAPVHMARSPSYGSETNQHN</sequence>
<dbReference type="InterPro" id="IPR004328">
    <property type="entry name" value="BRO1_dom"/>
</dbReference>
<keyword evidence="10" id="KW-1185">Reference proteome</keyword>
<dbReference type="PANTHER" id="PTHR23030">
    <property type="entry name" value="PCD6 INTERACTING PROTEIN-RELATED"/>
    <property type="match status" value="1"/>
</dbReference>
<dbReference type="PROSITE" id="PS51180">
    <property type="entry name" value="BRO1"/>
    <property type="match status" value="1"/>
</dbReference>
<dbReference type="Pfam" id="PF13949">
    <property type="entry name" value="ALIX_LYPXL_bnd"/>
    <property type="match status" value="1"/>
</dbReference>
<dbReference type="PANTHER" id="PTHR23030:SF30">
    <property type="entry name" value="TYROSINE-PROTEIN PHOSPHATASE NON-RECEPTOR TYPE 23"/>
    <property type="match status" value="1"/>
</dbReference>
<evidence type="ECO:0000313" key="10">
    <source>
        <dbReference type="Proteomes" id="UP001479436"/>
    </source>
</evidence>
<dbReference type="Pfam" id="PF03097">
    <property type="entry name" value="BRO1"/>
    <property type="match status" value="1"/>
</dbReference>
<dbReference type="Gene3D" id="1.20.120.560">
    <property type="entry name" value="alix/aip1 in complex with the ypdl late domain"/>
    <property type="match status" value="1"/>
</dbReference>
<dbReference type="Gene3D" id="1.25.40.280">
    <property type="entry name" value="alix/aip1 like domains"/>
    <property type="match status" value="1"/>
</dbReference>
<evidence type="ECO:0000256" key="3">
    <source>
        <dbReference type="ARBA" id="ARBA00022490"/>
    </source>
</evidence>
<comment type="subcellular location">
    <subcellularLocation>
        <location evidence="2">Cytoplasm</location>
    </subcellularLocation>
    <subcellularLocation>
        <location evidence="1">Endosome</location>
    </subcellularLocation>
</comment>
<dbReference type="EMBL" id="JASJQH010000325">
    <property type="protein sequence ID" value="KAK9765041.1"/>
    <property type="molecule type" value="Genomic_DNA"/>
</dbReference>
<name>A0ABR2WUF4_9FUNG</name>
<keyword evidence="4" id="KW-0967">Endosome</keyword>
<comment type="caution">
    <text evidence="9">The sequence shown here is derived from an EMBL/GenBank/DDBJ whole genome shotgun (WGS) entry which is preliminary data.</text>
</comment>
<evidence type="ECO:0000256" key="6">
    <source>
        <dbReference type="SAM" id="Coils"/>
    </source>
</evidence>
<feature type="region of interest" description="Disordered" evidence="7">
    <location>
        <begin position="819"/>
        <end position="902"/>
    </location>
</feature>
<dbReference type="InterPro" id="IPR038499">
    <property type="entry name" value="BRO1_sf"/>
</dbReference>
<dbReference type="Proteomes" id="UP001479436">
    <property type="component" value="Unassembled WGS sequence"/>
</dbReference>
<proteinExistence type="predicted"/>
<organism evidence="9 10">
    <name type="scientific">Basidiobolus ranarum</name>
    <dbReference type="NCBI Taxonomy" id="34480"/>
    <lineage>
        <taxon>Eukaryota</taxon>
        <taxon>Fungi</taxon>
        <taxon>Fungi incertae sedis</taxon>
        <taxon>Zoopagomycota</taxon>
        <taxon>Entomophthoromycotina</taxon>
        <taxon>Basidiobolomycetes</taxon>
        <taxon>Basidiobolales</taxon>
        <taxon>Basidiobolaceae</taxon>
        <taxon>Basidiobolus</taxon>
    </lineage>
</organism>
<reference evidence="9 10" key="1">
    <citation type="submission" date="2023-04" db="EMBL/GenBank/DDBJ databases">
        <title>Genome of Basidiobolus ranarum AG-B5.</title>
        <authorList>
            <person name="Stajich J.E."/>
            <person name="Carter-House D."/>
            <person name="Gryganskyi A."/>
        </authorList>
    </citation>
    <scope>NUCLEOTIDE SEQUENCE [LARGE SCALE GENOMIC DNA]</scope>
    <source>
        <strain evidence="9 10">AG-B5</strain>
    </source>
</reference>
<evidence type="ECO:0000256" key="5">
    <source>
        <dbReference type="ARBA" id="ARBA00041284"/>
    </source>
</evidence>
<feature type="domain" description="BRO1" evidence="8">
    <location>
        <begin position="5"/>
        <end position="403"/>
    </location>
</feature>